<name>A0A2T3KT35_PHOLD</name>
<gene>
    <name evidence="1" type="ORF">C0W93_14600</name>
</gene>
<evidence type="ECO:0000313" key="2">
    <source>
        <dbReference type="Proteomes" id="UP000240530"/>
    </source>
</evidence>
<comment type="caution">
    <text evidence="1">The sequence shown here is derived from an EMBL/GenBank/DDBJ whole genome shotgun (WGS) entry which is preliminary data.</text>
</comment>
<dbReference type="Proteomes" id="UP000240530">
    <property type="component" value="Unassembled WGS sequence"/>
</dbReference>
<dbReference type="EMBL" id="PYNS01000017">
    <property type="protein sequence ID" value="PSV09632.1"/>
    <property type="molecule type" value="Genomic_DNA"/>
</dbReference>
<sequence>MAKIVKKLLPLKELKSCTFIVHPNAKPAFDFFFNHSHLFSRSRLKASTLQRLHHNLTLYGMKTQENEIALFSGYEFIGFDLANINLTQHNVIILPSLTDEEITLQAWIATLRVVLTSAPTEHLEKFRRALNDSVPSCCIRYLFEQKSITQKVWSEVNAVSRDTLAKQNQKMNKTTEPQISIFERLGNKYAG</sequence>
<organism evidence="1 2">
    <name type="scientific">Photobacterium leiognathi subsp. mandapamensis</name>
    <name type="common">Photobacterium mandapamensis</name>
    <dbReference type="NCBI Taxonomy" id="48408"/>
    <lineage>
        <taxon>Bacteria</taxon>
        <taxon>Pseudomonadati</taxon>
        <taxon>Pseudomonadota</taxon>
        <taxon>Gammaproteobacteria</taxon>
        <taxon>Vibrionales</taxon>
        <taxon>Vibrionaceae</taxon>
        <taxon>Photobacterium</taxon>
    </lineage>
</organism>
<dbReference type="AlphaFoldDB" id="A0A2T3KT35"/>
<protein>
    <submittedName>
        <fullName evidence="1">Uncharacterized protein</fullName>
    </submittedName>
</protein>
<accession>A0A2T3KT35</accession>
<reference evidence="1 2" key="1">
    <citation type="submission" date="2018-03" db="EMBL/GenBank/DDBJ databases">
        <title>Whole genome sequencing of Histamine producing bacteria.</title>
        <authorList>
            <person name="Butler K."/>
        </authorList>
    </citation>
    <scope>NUCLEOTIDE SEQUENCE [LARGE SCALE GENOMIC DNA]</scope>
    <source>
        <strain evidence="1 2">Res.4.1</strain>
    </source>
</reference>
<evidence type="ECO:0000313" key="1">
    <source>
        <dbReference type="EMBL" id="PSV09632.1"/>
    </source>
</evidence>
<proteinExistence type="predicted"/>